<evidence type="ECO:0008006" key="4">
    <source>
        <dbReference type="Google" id="ProtNLM"/>
    </source>
</evidence>
<dbReference type="InterPro" id="IPR050708">
    <property type="entry name" value="T6SS_VgrG/RHS"/>
</dbReference>
<feature type="compositionally biased region" description="Low complexity" evidence="1">
    <location>
        <begin position="1782"/>
        <end position="1792"/>
    </location>
</feature>
<dbReference type="PANTHER" id="PTHR32305">
    <property type="match status" value="1"/>
</dbReference>
<feature type="compositionally biased region" description="Basic and acidic residues" evidence="1">
    <location>
        <begin position="303"/>
        <end position="319"/>
    </location>
</feature>
<dbReference type="Pfam" id="PF05593">
    <property type="entry name" value="RHS_repeat"/>
    <property type="match status" value="1"/>
</dbReference>
<dbReference type="PANTHER" id="PTHR32305:SF15">
    <property type="entry name" value="PROTEIN RHSA-RELATED"/>
    <property type="match status" value="1"/>
</dbReference>
<dbReference type="Pfam" id="PF13385">
    <property type="entry name" value="Laminin_G_3"/>
    <property type="match status" value="1"/>
</dbReference>
<dbReference type="InterPro" id="IPR031325">
    <property type="entry name" value="RHS_repeat"/>
</dbReference>
<dbReference type="Proteomes" id="UP001499852">
    <property type="component" value="Unassembled WGS sequence"/>
</dbReference>
<dbReference type="SUPFAM" id="SSF49899">
    <property type="entry name" value="Concanavalin A-like lectins/glucanases"/>
    <property type="match status" value="1"/>
</dbReference>
<organism evidence="2 3">
    <name type="scientific">Prosthecobacter algae</name>
    <dbReference type="NCBI Taxonomy" id="1144682"/>
    <lineage>
        <taxon>Bacteria</taxon>
        <taxon>Pseudomonadati</taxon>
        <taxon>Verrucomicrobiota</taxon>
        <taxon>Verrucomicrobiia</taxon>
        <taxon>Verrucomicrobiales</taxon>
        <taxon>Verrucomicrobiaceae</taxon>
        <taxon>Prosthecobacter</taxon>
    </lineage>
</organism>
<name>A0ABP9P8J4_9BACT</name>
<accession>A0ABP9P8J4</accession>
<dbReference type="InterPro" id="IPR006530">
    <property type="entry name" value="YD"/>
</dbReference>
<dbReference type="NCBIfam" id="TIGR03696">
    <property type="entry name" value="Rhs_assc_core"/>
    <property type="match status" value="1"/>
</dbReference>
<feature type="compositionally biased region" description="Polar residues" evidence="1">
    <location>
        <begin position="8"/>
        <end position="18"/>
    </location>
</feature>
<sequence length="2426" mass="265616">MPVVPPEQNGTGEQYQKQETLDTYGRRSETINPRGNITLIGYNNATGAVVRRVSDASPPPESGAEMALQALSDGQQNLVTDYECDNHGRVLREFGPVHEAQVRVDESTVEALMVRKVDYTVYRDDLRQVLKTTGYARGDGPDYTFVTVGSVRITCRDDAGRITDEIEATRVADTGPLSYAETFPRKRWNKWTRQIYDGWGQLLSLRVYHCLPESGDGERNINFNETCYGYDSMGRENRVVSPGGTISRTVFDARDLVTSRWVGTCDAGATDTDPAGGGTLGNNMVVVLENEYDGGQSGGDGLLTKETKPVDSDSENDRSVEHTYDFRGRRVDTLTSDGSHLFISRNLYDNLDRVTGVDTYHTAVAPENLTGRQRWYFDNQGRIYREEKYAVDPEDGSNWVALVGQKWYDSDGNLIKEIKPGSEAITLLTYDNLGREVMRYLAYAPPSTSSSSEPSSEEPGSSSSSSSSIPFSSEDMSSASQSSSSELQSESSSSSFRSSNSSEDPSSSSVEESVSYSSSSSSSGSDSSSSSSIESIPPFSSSLMFPSSSSMGSSSSEDDSSSSFHSWASESYSGTITPPCECPAEGDEETCPVSQGPVRYSNGQIVLEETDLSTWGFAGWAHSRSYGNLLAGESPAQNGNLWLVRQLSNLVFDAGENGDCIIATRGANSSLWFQPDGLGGWLPMFGFKNSLVHDEINHRYVLTTPEGQSFVYFDTSVEIPAMLQGRLQSFVDAGGLVIAMQYNELFQMVRMNQTDGSQNNDFVYSYLGDEAGPNAGQLERVTLEINGVPVRQVIYRYYSEGQAGGLSRDLQQVTIREYNTLSSAWQTLRRQAYRYYTTNAPGGCTHGLKYELGPESYARMVASGLDPLSSSDTEWAAYADKHFRYDASRRVVREDLRGGRRTYLFAYQTNPDDPGYEDYNSWYSKTTETNPDGTIITIFANRAGRSILNRIEAGAKQWCNYFHYNDEGRLDLRAWPSAVAGVVEPDEENPNLVVNLKSNQGLIKIKTYYGMTNPTNGAVAGYLESEGVQKGEDGVYVMTRKVTYVTHTVDGVSIHPLASEEVFPEAGEPGVTTTFQFSWYGPGSGGASMFGFGTGAFSRGVEAELEDLVVVEQIRTTWNEASEEIMTTSWQRFDDAIGNGPLHGPEGPSPKARRSYQAQWFDGAGRPVATADYGTNGGMLLSRPDVVPARSDVVLVSSTHYKEDGEANTTVTADGIETRWQNDAAGRRIRLVENFKAGLGADSPDANRTTQYAYAPDGGLSRLTLRNAETGDQVTRWEFGTTLADSKVARSDLLRIKIFPSGAGVVYACGELSSGAQRIQYGYNRQGQIIEMKDPNGTVHAYDYDQMGRPTQDRATALAAGINDTVRRLQTAYDSKRLLRASVTSYNDPVPGQGSLLNEVAFEYDELANLSADRQAHSGPVTPETPSVLYKNETGWSNSARRQYMIYPDGLRLLDYDYGPDGEVDDKLSRVRALKSASEDEDTCRYTYIGSGRCVEIAYPQPSVRLSYRKAALAPAGDAGDAYNGYDRFGRTVDMRWLQGEGDANVLDRIQYGFNRVSNRTWRRNLAALLGGQDQAWIYDGLSQVKSGALGTLNINQTAIGGIPARAENWDYDATGNWRRWRQMEDGDVLLDQTRVHNRDNQITQIDGNSEGILYDPAGNTLLIPPDAAGSWSTPQALVWDAWNRLMTVKQENGTPISQHAYDGLSRRVMKLGAAELRHYYYNDQWKCIEERVAGPAESSSSEGVWSSSSSVESSSSSVGIPSSSSYGWPYSSSLSTGPYSSSYETPASSSSDLEDPPEPSAYYRCNEPSSGDGLINIMGGSSAGNFNPHGTAGSVSGMCLGGRRINEYGSGSGWFSAPSSIDFNPGSYYPLFFSFWFKPETLAGTQVLVSKPDEYQILLEESGSILFQLSVSGGGWTKEVRIYQSFSTGEWYHLQAWIIASQTMGVSINFNLATGSQSLGAGEYANDAGNPFCLGYESIPESSTSSRVTSIESVETMAGFNGVIDEMAFFLQELNEEQRAALYNNGAGLFYNGDSWGPCGTSLRRQPLRPLSFQGDISWLAEASSSTSVAAQYVWGARPGHRDELILRDRDSGGADLDERLWCLMDYYDPTSVVSNEGAVMERYQFSAFGLRSVLTSDFISRTASHYEWDFGFKGQFLDLSVGYYNYGYRYYSPGLGRWLSRDPIGESGGVNIYTYALNRSVNALDYLGLEIEEVPDADCFGPITGKQTKVPLSVKKSGKILNKLGWSLSYAAISAERKSCCTLCPGGGSGILEWETAKTEGKLGVSVSPWGASGQFGGSSASFWIGAKFGFEFKLEGSVSMVKNSCDSSEKTKICLSGSAEPTVDIGGGFSVTTGPFALETSISARLSGAIGIFGCYTCHNGSCDYSGLKWARNFAISFETPWWLGNNRTTVWSYQETGPFDWS</sequence>
<feature type="region of interest" description="Disordered" evidence="1">
    <location>
        <begin position="1782"/>
        <end position="1806"/>
    </location>
</feature>
<feature type="region of interest" description="Disordered" evidence="1">
    <location>
        <begin position="295"/>
        <end position="319"/>
    </location>
</feature>
<comment type="caution">
    <text evidence="2">The sequence shown here is derived from an EMBL/GenBank/DDBJ whole genome shotgun (WGS) entry which is preliminary data.</text>
</comment>
<evidence type="ECO:0000313" key="2">
    <source>
        <dbReference type="EMBL" id="GAA5142419.1"/>
    </source>
</evidence>
<reference evidence="3" key="1">
    <citation type="journal article" date="2019" name="Int. J. Syst. Evol. Microbiol.">
        <title>The Global Catalogue of Microorganisms (GCM) 10K type strain sequencing project: providing services to taxonomists for standard genome sequencing and annotation.</title>
        <authorList>
            <consortium name="The Broad Institute Genomics Platform"/>
            <consortium name="The Broad Institute Genome Sequencing Center for Infectious Disease"/>
            <person name="Wu L."/>
            <person name="Ma J."/>
        </authorList>
    </citation>
    <scope>NUCLEOTIDE SEQUENCE [LARGE SCALE GENOMIC DNA]</scope>
    <source>
        <strain evidence="3">JCM 18053</strain>
    </source>
</reference>
<feature type="region of interest" description="Disordered" evidence="1">
    <location>
        <begin position="578"/>
        <end position="597"/>
    </location>
</feature>
<proteinExistence type="predicted"/>
<dbReference type="EMBL" id="BAABIA010000005">
    <property type="protein sequence ID" value="GAA5142419.1"/>
    <property type="molecule type" value="Genomic_DNA"/>
</dbReference>
<feature type="region of interest" description="Disordered" evidence="1">
    <location>
        <begin position="1738"/>
        <end position="1769"/>
    </location>
</feature>
<dbReference type="Gene3D" id="2.60.120.200">
    <property type="match status" value="1"/>
</dbReference>
<protein>
    <recommendedName>
        <fullName evidence="4">RHS repeat-associated protein</fullName>
    </recommendedName>
</protein>
<keyword evidence="3" id="KW-1185">Reference proteome</keyword>
<evidence type="ECO:0000256" key="1">
    <source>
        <dbReference type="SAM" id="MobiDB-lite"/>
    </source>
</evidence>
<feature type="region of interest" description="Disordered" evidence="1">
    <location>
        <begin position="445"/>
        <end position="568"/>
    </location>
</feature>
<evidence type="ECO:0000313" key="3">
    <source>
        <dbReference type="Proteomes" id="UP001499852"/>
    </source>
</evidence>
<dbReference type="InterPro" id="IPR013320">
    <property type="entry name" value="ConA-like_dom_sf"/>
</dbReference>
<dbReference type="NCBIfam" id="TIGR01643">
    <property type="entry name" value="YD_repeat_2x"/>
    <property type="match status" value="1"/>
</dbReference>
<gene>
    <name evidence="2" type="ORF">GCM10023213_28340</name>
</gene>
<dbReference type="Gene3D" id="2.180.10.10">
    <property type="entry name" value="RHS repeat-associated core"/>
    <property type="match status" value="3"/>
</dbReference>
<dbReference type="InterPro" id="IPR022385">
    <property type="entry name" value="Rhs_assc_core"/>
</dbReference>
<feature type="region of interest" description="Disordered" evidence="1">
    <location>
        <begin position="1"/>
        <end position="32"/>
    </location>
</feature>